<evidence type="ECO:0000256" key="1">
    <source>
        <dbReference type="ARBA" id="ARBA00004733"/>
    </source>
</evidence>
<comment type="pathway">
    <text evidence="1">Amino-acid biosynthesis; L-tryptophan biosynthesis; L-tryptophan from chorismate: step 5/5.</text>
</comment>
<organism evidence="9 10">
    <name type="scientific">Candidatus Methylomirabilis lanthanidiphila</name>
    <dbReference type="NCBI Taxonomy" id="2211376"/>
    <lineage>
        <taxon>Bacteria</taxon>
        <taxon>Candidatus Methylomirabilota</taxon>
        <taxon>Candidatus Methylomirabilia</taxon>
        <taxon>Candidatus Methylomirabilales</taxon>
        <taxon>Candidatus Methylomirabilaceae</taxon>
        <taxon>Candidatus Methylomirabilis</taxon>
    </lineage>
</organism>
<evidence type="ECO:0000256" key="6">
    <source>
        <dbReference type="ARBA" id="ARBA00023239"/>
    </source>
</evidence>
<keyword evidence="6 9" id="KW-0456">Lyase</keyword>
<dbReference type="InterPro" id="IPR011060">
    <property type="entry name" value="RibuloseP-bd_barrel"/>
</dbReference>
<keyword evidence="3" id="KW-0028">Amino-acid biosynthesis</keyword>
<name>A0A564ZGA9_9BACT</name>
<evidence type="ECO:0000256" key="8">
    <source>
        <dbReference type="SAM" id="Phobius"/>
    </source>
</evidence>
<keyword evidence="8" id="KW-1133">Transmembrane helix</keyword>
<keyword evidence="8" id="KW-0472">Membrane</keyword>
<dbReference type="InterPro" id="IPR013785">
    <property type="entry name" value="Aldolase_TIM"/>
</dbReference>
<accession>A0A564ZGA9</accession>
<evidence type="ECO:0000256" key="7">
    <source>
        <dbReference type="ARBA" id="ARBA00049047"/>
    </source>
</evidence>
<proteinExistence type="predicted"/>
<dbReference type="EMBL" id="CABIKM010000011">
    <property type="protein sequence ID" value="VUZ84381.1"/>
    <property type="molecule type" value="Genomic_DNA"/>
</dbReference>
<comment type="catalytic activity">
    <reaction evidence="7">
        <text>(1S,2R)-1-C-(indol-3-yl)glycerol 3-phosphate + L-serine = D-glyceraldehyde 3-phosphate + L-tryptophan + H2O</text>
        <dbReference type="Rhea" id="RHEA:10532"/>
        <dbReference type="ChEBI" id="CHEBI:15377"/>
        <dbReference type="ChEBI" id="CHEBI:33384"/>
        <dbReference type="ChEBI" id="CHEBI:57912"/>
        <dbReference type="ChEBI" id="CHEBI:58866"/>
        <dbReference type="ChEBI" id="CHEBI:59776"/>
        <dbReference type="EC" id="4.2.1.20"/>
    </reaction>
</comment>
<dbReference type="UniPathway" id="UPA00035">
    <property type="reaction ID" value="UER00044"/>
</dbReference>
<keyword evidence="4" id="KW-0822">Tryptophan biosynthesis</keyword>
<evidence type="ECO:0000256" key="5">
    <source>
        <dbReference type="ARBA" id="ARBA00023141"/>
    </source>
</evidence>
<evidence type="ECO:0000313" key="9">
    <source>
        <dbReference type="EMBL" id="VUZ84381.1"/>
    </source>
</evidence>
<keyword evidence="10" id="KW-1185">Reference proteome</keyword>
<evidence type="ECO:0000256" key="2">
    <source>
        <dbReference type="ARBA" id="ARBA00012043"/>
    </source>
</evidence>
<evidence type="ECO:0000256" key="3">
    <source>
        <dbReference type="ARBA" id="ARBA00022605"/>
    </source>
</evidence>
<keyword evidence="8" id="KW-0812">Transmembrane</keyword>
<dbReference type="SUPFAM" id="SSF51366">
    <property type="entry name" value="Ribulose-phoshate binding barrel"/>
    <property type="match status" value="1"/>
</dbReference>
<gene>
    <name evidence="9" type="ORF">MELA_00752</name>
</gene>
<dbReference type="Gene3D" id="3.20.20.70">
    <property type="entry name" value="Aldolase class I"/>
    <property type="match status" value="1"/>
</dbReference>
<dbReference type="Pfam" id="PF00290">
    <property type="entry name" value="Trp_syntA"/>
    <property type="match status" value="1"/>
</dbReference>
<protein>
    <recommendedName>
        <fullName evidence="2">tryptophan synthase</fullName>
        <ecNumber evidence="2">4.2.1.20</ecNumber>
    </recommendedName>
</protein>
<feature type="transmembrane region" description="Helical" evidence="8">
    <location>
        <begin position="22"/>
        <end position="42"/>
    </location>
</feature>
<dbReference type="InterPro" id="IPR002028">
    <property type="entry name" value="Trp_synthase_suA"/>
</dbReference>
<dbReference type="GO" id="GO:0004834">
    <property type="term" value="F:tryptophan synthase activity"/>
    <property type="evidence" value="ECO:0007669"/>
    <property type="project" value="UniProtKB-EC"/>
</dbReference>
<reference evidence="9 10" key="1">
    <citation type="submission" date="2019-07" db="EMBL/GenBank/DDBJ databases">
        <authorList>
            <person name="Cremers G."/>
        </authorList>
    </citation>
    <scope>NUCLEOTIDE SEQUENCE [LARGE SCALE GENOMIC DNA]</scope>
</reference>
<keyword evidence="5" id="KW-0057">Aromatic amino acid biosynthesis</keyword>
<dbReference type="Proteomes" id="UP000334340">
    <property type="component" value="Unassembled WGS sequence"/>
</dbReference>
<evidence type="ECO:0000313" key="10">
    <source>
        <dbReference type="Proteomes" id="UP000334340"/>
    </source>
</evidence>
<sequence>MIRAETDLPLAMEFSISTPEQVRMVAMTAAGVIVGSAIISLLEQTAGQLD</sequence>
<dbReference type="EC" id="4.2.1.20" evidence="2"/>
<evidence type="ECO:0000256" key="4">
    <source>
        <dbReference type="ARBA" id="ARBA00022822"/>
    </source>
</evidence>
<dbReference type="AlphaFoldDB" id="A0A564ZGA9"/>